<sequence length="315" mass="35560">MKHKYLIAIDGSDASVAAARYAAAVLPSDRCEIVLFLVEYDMPESFWDIDPEPQIHPQQESMNEWRHRQNRFFTSSMEKIRSLFIEAGFPLEKVQIKIQRRKTGVTRDIVSESMDGYNGLIAGRTGFSSLSRLPLGSVARKLVSRIHSIPLVLVGENPETRHILIGFDDSHGSRRSIRMASSLFAGTDKQIHLRHVARSINPISGNFYPYPASMDPAELLFTDQSRIHKNKMNPALDKAVQILKERGVHAKNIDTAIIEGYMSRSLGLLDTAEKEKWGTIFVGRRGISRVQDFFIGRVGEKLIEMAKQQAVWIIG</sequence>
<dbReference type="EMBL" id="JAPFPW010000019">
    <property type="protein sequence ID" value="MCW7755005.1"/>
    <property type="molecule type" value="Genomic_DNA"/>
</dbReference>
<comment type="similarity">
    <text evidence="1">Belongs to the universal stress protein A family.</text>
</comment>
<feature type="domain" description="UspA" evidence="2">
    <location>
        <begin position="161"/>
        <end position="307"/>
    </location>
</feature>
<name>A0ABT3NC08_9BACT</name>
<dbReference type="Proteomes" id="UP001209681">
    <property type="component" value="Unassembled WGS sequence"/>
</dbReference>
<evidence type="ECO:0000256" key="1">
    <source>
        <dbReference type="ARBA" id="ARBA00008791"/>
    </source>
</evidence>
<dbReference type="PANTHER" id="PTHR46268:SF6">
    <property type="entry name" value="UNIVERSAL STRESS PROTEIN UP12"/>
    <property type="match status" value="1"/>
</dbReference>
<proteinExistence type="inferred from homology"/>
<dbReference type="PANTHER" id="PTHR46268">
    <property type="entry name" value="STRESS RESPONSE PROTEIN NHAX"/>
    <property type="match status" value="1"/>
</dbReference>
<evidence type="ECO:0000313" key="3">
    <source>
        <dbReference type="EMBL" id="MCW7755005.1"/>
    </source>
</evidence>
<reference evidence="3 4" key="1">
    <citation type="submission" date="2022-11" db="EMBL/GenBank/DDBJ databases">
        <title>Desulfobotulus tamanensis H1 sp. nov. - anaerobic, alkaliphilic, sulphate reducing bacterium isolated from terrestrial mud volcano.</title>
        <authorList>
            <person name="Frolova A."/>
            <person name="Merkel A.Y."/>
            <person name="Slobodkin A.I."/>
        </authorList>
    </citation>
    <scope>NUCLEOTIDE SEQUENCE [LARGE SCALE GENOMIC DNA]</scope>
    <source>
        <strain evidence="3 4">H1</strain>
    </source>
</reference>
<comment type="caution">
    <text evidence="3">The sequence shown here is derived from an EMBL/GenBank/DDBJ whole genome shotgun (WGS) entry which is preliminary data.</text>
</comment>
<dbReference type="Pfam" id="PF00582">
    <property type="entry name" value="Usp"/>
    <property type="match status" value="2"/>
</dbReference>
<keyword evidence="4" id="KW-1185">Reference proteome</keyword>
<evidence type="ECO:0000313" key="4">
    <source>
        <dbReference type="Proteomes" id="UP001209681"/>
    </source>
</evidence>
<dbReference type="CDD" id="cd00293">
    <property type="entry name" value="USP-like"/>
    <property type="match status" value="2"/>
</dbReference>
<gene>
    <name evidence="3" type="ORF">OOT00_13515</name>
</gene>
<dbReference type="RefSeq" id="WP_265425918.1">
    <property type="nucleotide sequence ID" value="NZ_JAPFPW010000019.1"/>
</dbReference>
<accession>A0ABT3NC08</accession>
<organism evidence="3 4">
    <name type="scientific">Desulfobotulus pelophilus</name>
    <dbReference type="NCBI Taxonomy" id="2823377"/>
    <lineage>
        <taxon>Bacteria</taxon>
        <taxon>Pseudomonadati</taxon>
        <taxon>Thermodesulfobacteriota</taxon>
        <taxon>Desulfobacteria</taxon>
        <taxon>Desulfobacterales</taxon>
        <taxon>Desulfobacteraceae</taxon>
        <taxon>Desulfobotulus</taxon>
    </lineage>
</organism>
<dbReference type="InterPro" id="IPR014729">
    <property type="entry name" value="Rossmann-like_a/b/a_fold"/>
</dbReference>
<protein>
    <submittedName>
        <fullName evidence="3">Universal stress protein</fullName>
    </submittedName>
</protein>
<dbReference type="InterPro" id="IPR006016">
    <property type="entry name" value="UspA"/>
</dbReference>
<dbReference type="Gene3D" id="3.40.50.620">
    <property type="entry name" value="HUPs"/>
    <property type="match status" value="2"/>
</dbReference>
<dbReference type="SUPFAM" id="SSF52402">
    <property type="entry name" value="Adenine nucleotide alpha hydrolases-like"/>
    <property type="match status" value="2"/>
</dbReference>
<feature type="domain" description="UspA" evidence="2">
    <location>
        <begin position="3"/>
        <end position="147"/>
    </location>
</feature>
<evidence type="ECO:0000259" key="2">
    <source>
        <dbReference type="Pfam" id="PF00582"/>
    </source>
</evidence>